<dbReference type="InterPro" id="IPR004681">
    <property type="entry name" value="TRAP_DctM"/>
</dbReference>
<keyword evidence="4 7" id="KW-0812">Transmembrane</keyword>
<keyword evidence="6 7" id="KW-0472">Membrane</keyword>
<feature type="transmembrane region" description="Helical" evidence="7">
    <location>
        <begin position="262"/>
        <end position="291"/>
    </location>
</feature>
<comment type="caution">
    <text evidence="9">The sequence shown here is derived from an EMBL/GenBank/DDBJ whole genome shotgun (WGS) entry which is preliminary data.</text>
</comment>
<comment type="subcellular location">
    <subcellularLocation>
        <location evidence="1">Cell inner membrane</location>
        <topology evidence="1">Multi-pass membrane protein</topology>
    </subcellularLocation>
</comment>
<organism evidence="9 10">
    <name type="scientific">Lentibacillus salinarum</name>
    <dbReference type="NCBI Taxonomy" id="446820"/>
    <lineage>
        <taxon>Bacteria</taxon>
        <taxon>Bacillati</taxon>
        <taxon>Bacillota</taxon>
        <taxon>Bacilli</taxon>
        <taxon>Bacillales</taxon>
        <taxon>Bacillaceae</taxon>
        <taxon>Lentibacillus</taxon>
    </lineage>
</organism>
<feature type="domain" description="TRAP C4-dicarboxylate transport system permease DctM subunit" evidence="8">
    <location>
        <begin position="7"/>
        <end position="413"/>
    </location>
</feature>
<dbReference type="EMBL" id="JBHTNH010000003">
    <property type="protein sequence ID" value="MFD1360850.1"/>
    <property type="molecule type" value="Genomic_DNA"/>
</dbReference>
<feature type="transmembrane region" description="Helical" evidence="7">
    <location>
        <begin position="87"/>
        <end position="120"/>
    </location>
</feature>
<evidence type="ECO:0000256" key="1">
    <source>
        <dbReference type="ARBA" id="ARBA00004429"/>
    </source>
</evidence>
<proteinExistence type="predicted"/>
<name>A0ABW3ZR39_9BACI</name>
<dbReference type="PANTHER" id="PTHR33362">
    <property type="entry name" value="SIALIC ACID TRAP TRANSPORTER PERMEASE PROTEIN SIAT-RELATED"/>
    <property type="match status" value="1"/>
</dbReference>
<keyword evidence="5 7" id="KW-1133">Transmembrane helix</keyword>
<feature type="transmembrane region" description="Helical" evidence="7">
    <location>
        <begin position="167"/>
        <end position="189"/>
    </location>
</feature>
<dbReference type="NCBIfam" id="TIGR00786">
    <property type="entry name" value="dctM"/>
    <property type="match status" value="1"/>
</dbReference>
<feature type="transmembrane region" description="Helical" evidence="7">
    <location>
        <begin position="239"/>
        <end position="255"/>
    </location>
</feature>
<evidence type="ECO:0000259" key="8">
    <source>
        <dbReference type="Pfam" id="PF06808"/>
    </source>
</evidence>
<keyword evidence="10" id="KW-1185">Reference proteome</keyword>
<protein>
    <submittedName>
        <fullName evidence="9">TRAP transporter large permease</fullName>
    </submittedName>
</protein>
<dbReference type="RefSeq" id="WP_382397826.1">
    <property type="nucleotide sequence ID" value="NZ_JBHTNH010000003.1"/>
</dbReference>
<accession>A0ABW3ZR39</accession>
<feature type="transmembrane region" description="Helical" evidence="7">
    <location>
        <begin position="394"/>
        <end position="419"/>
    </location>
</feature>
<dbReference type="Proteomes" id="UP001597178">
    <property type="component" value="Unassembled WGS sequence"/>
</dbReference>
<evidence type="ECO:0000256" key="6">
    <source>
        <dbReference type="ARBA" id="ARBA00023136"/>
    </source>
</evidence>
<evidence type="ECO:0000256" key="7">
    <source>
        <dbReference type="SAM" id="Phobius"/>
    </source>
</evidence>
<dbReference type="Pfam" id="PF06808">
    <property type="entry name" value="DctM"/>
    <property type="match status" value="1"/>
</dbReference>
<evidence type="ECO:0000256" key="5">
    <source>
        <dbReference type="ARBA" id="ARBA00022989"/>
    </source>
</evidence>
<feature type="transmembrane region" description="Helical" evidence="7">
    <location>
        <begin position="356"/>
        <end position="382"/>
    </location>
</feature>
<feature type="transmembrane region" description="Helical" evidence="7">
    <location>
        <begin position="6"/>
        <end position="32"/>
    </location>
</feature>
<keyword evidence="3" id="KW-0997">Cell inner membrane</keyword>
<evidence type="ECO:0000256" key="3">
    <source>
        <dbReference type="ARBA" id="ARBA00022519"/>
    </source>
</evidence>
<feature type="transmembrane region" description="Helical" evidence="7">
    <location>
        <begin position="44"/>
        <end position="67"/>
    </location>
</feature>
<evidence type="ECO:0000313" key="10">
    <source>
        <dbReference type="Proteomes" id="UP001597178"/>
    </source>
</evidence>
<evidence type="ECO:0000256" key="4">
    <source>
        <dbReference type="ARBA" id="ARBA00022692"/>
    </source>
</evidence>
<feature type="transmembrane region" description="Helical" evidence="7">
    <location>
        <begin position="132"/>
        <end position="155"/>
    </location>
</feature>
<feature type="transmembrane region" description="Helical" evidence="7">
    <location>
        <begin position="215"/>
        <end position="233"/>
    </location>
</feature>
<dbReference type="PANTHER" id="PTHR33362:SF3">
    <property type="entry name" value="SIALIC ACID TRAP TRANSPORTER PERMEASE PROTEIN SIAT"/>
    <property type="match status" value="1"/>
</dbReference>
<feature type="transmembrane region" description="Helical" evidence="7">
    <location>
        <begin position="334"/>
        <end position="350"/>
    </location>
</feature>
<gene>
    <name evidence="9" type="ORF">ACFQ4A_04050</name>
</gene>
<dbReference type="PIRSF" id="PIRSF006066">
    <property type="entry name" value="HI0050"/>
    <property type="match status" value="1"/>
</dbReference>
<reference evidence="10" key="1">
    <citation type="journal article" date="2019" name="Int. J. Syst. Evol. Microbiol.">
        <title>The Global Catalogue of Microorganisms (GCM) 10K type strain sequencing project: providing services to taxonomists for standard genome sequencing and annotation.</title>
        <authorList>
            <consortium name="The Broad Institute Genomics Platform"/>
            <consortium name="The Broad Institute Genome Sequencing Center for Infectious Disease"/>
            <person name="Wu L."/>
            <person name="Ma J."/>
        </authorList>
    </citation>
    <scope>NUCLEOTIDE SEQUENCE [LARGE SCALE GENOMIC DNA]</scope>
    <source>
        <strain evidence="10">CCUG 54822</strain>
    </source>
</reference>
<sequence length="420" mass="44505">MLIYLVSGLLLMALGVPVAITIGLIPIAYILINEIPINIIVQQIISGINVTALLAIPLFILAGDIMGKGGLAKRMIRFASSLVGKVNGGLGIVTIIACMFFAAISGSGVATAAALGSLMIPSMIEKGYDRGLASSIVATASPLGVIIPPSISFIIYSNLTNASVSDLYRAGLPAGLIIGAGLIILYYFLIKKQNIKEESISFDLKEFWKSFKESIWALGTPIILVGGVFGGIFTPTESAAVAVVYALFVGVVIYREMGLKEILGVFLGSAKMTANIMFIIANASLLAWMLITEGLPQQIANTLLLLSENPIVILLIVNLIILIIGLFMETSATLVILVPLFLPIMTNLGIDSVHFGIIATINTAIGLVTPPFGVCLFTTASVGKVSISILTKRVMLPVIVLFALLLFITFFPQSVMFLVD</sequence>
<keyword evidence="2" id="KW-1003">Cell membrane</keyword>
<evidence type="ECO:0000313" key="9">
    <source>
        <dbReference type="EMBL" id="MFD1360850.1"/>
    </source>
</evidence>
<evidence type="ECO:0000256" key="2">
    <source>
        <dbReference type="ARBA" id="ARBA00022475"/>
    </source>
</evidence>
<dbReference type="InterPro" id="IPR010656">
    <property type="entry name" value="DctM"/>
</dbReference>